<comment type="caution">
    <text evidence="2">The sequence shown here is derived from an EMBL/GenBank/DDBJ whole genome shotgun (WGS) entry which is preliminary data.</text>
</comment>
<reference evidence="2 3" key="1">
    <citation type="submission" date="2016-06" db="EMBL/GenBank/DDBJ databases">
        <title>Evolution of pathogenesis and genome organization in the Tremellales.</title>
        <authorList>
            <person name="Cuomo C."/>
            <person name="Litvintseva A."/>
            <person name="Heitman J."/>
            <person name="Chen Y."/>
            <person name="Sun S."/>
            <person name="Springer D."/>
            <person name="Dromer F."/>
            <person name="Young S."/>
            <person name="Zeng Q."/>
            <person name="Chapman S."/>
            <person name="Gujja S."/>
            <person name="Saif S."/>
            <person name="Birren B."/>
        </authorList>
    </citation>
    <scope>NUCLEOTIDE SEQUENCE [LARGE SCALE GENOMIC DNA]</scope>
    <source>
        <strain evidence="2 3">ATCC 28783</strain>
    </source>
</reference>
<gene>
    <name evidence="2" type="ORF">M231_01407</name>
</gene>
<organism evidence="2 3">
    <name type="scientific">Tremella mesenterica</name>
    <name type="common">Jelly fungus</name>
    <dbReference type="NCBI Taxonomy" id="5217"/>
    <lineage>
        <taxon>Eukaryota</taxon>
        <taxon>Fungi</taxon>
        <taxon>Dikarya</taxon>
        <taxon>Basidiomycota</taxon>
        <taxon>Agaricomycotina</taxon>
        <taxon>Tremellomycetes</taxon>
        <taxon>Tremellales</taxon>
        <taxon>Tremellaceae</taxon>
        <taxon>Tremella</taxon>
    </lineage>
</organism>
<evidence type="ECO:0000313" key="3">
    <source>
        <dbReference type="Proteomes" id="UP000289152"/>
    </source>
</evidence>
<proteinExistence type="predicted"/>
<name>A0A4V1M4R2_TREME</name>
<evidence type="ECO:0000256" key="1">
    <source>
        <dbReference type="SAM" id="MobiDB-lite"/>
    </source>
</evidence>
<dbReference type="InParanoid" id="A0A4V1M4R2"/>
<dbReference type="VEuPathDB" id="FungiDB:TREMEDRAFT_62584"/>
<accession>A0A4V1M4R2</accession>
<dbReference type="EMBL" id="SDIL01000010">
    <property type="protein sequence ID" value="RXK41257.1"/>
    <property type="molecule type" value="Genomic_DNA"/>
</dbReference>
<keyword evidence="3" id="KW-1185">Reference proteome</keyword>
<protein>
    <submittedName>
        <fullName evidence="2">Uncharacterized protein</fullName>
    </submittedName>
</protein>
<dbReference type="AlphaFoldDB" id="A0A4V1M4R2"/>
<dbReference type="Proteomes" id="UP000289152">
    <property type="component" value="Unassembled WGS sequence"/>
</dbReference>
<sequence length="242" mass="26177">MSENGNPDDRRPQVPPRTPNQPRVARPNDLCQGDSKNDNPPPPPLDGHSCSPPQGDKNCGTGPSFADAPVQNPVGGGLEPQSVVVYCTPLARTTGKGVSDSLPPPYIEDGEIVVPKEGGRQNAYHNVEIVPIMTESPTAQGFLKYLKLWADLKAVSTKEKVKPIIDLLKTKGAIIGRWKVTVAIDTAKVQGEDKRVPGCYFGEWSLYCLDEGINVGSWLFEPPQTVTNYVVTPQIPPAMTLL</sequence>
<evidence type="ECO:0000313" key="2">
    <source>
        <dbReference type="EMBL" id="RXK41257.1"/>
    </source>
</evidence>
<feature type="region of interest" description="Disordered" evidence="1">
    <location>
        <begin position="1"/>
        <end position="78"/>
    </location>
</feature>